<gene>
    <name evidence="1" type="ORF">AVDCRST_MAG33-3250</name>
</gene>
<dbReference type="AlphaFoldDB" id="A0A6J4VH05"/>
<accession>A0A6J4VH05</accession>
<dbReference type="EMBL" id="CADCWK010000409">
    <property type="protein sequence ID" value="CAA9577703.1"/>
    <property type="molecule type" value="Genomic_DNA"/>
</dbReference>
<reference evidence="1" key="1">
    <citation type="submission" date="2020-02" db="EMBL/GenBank/DDBJ databases">
        <authorList>
            <person name="Meier V. D."/>
        </authorList>
    </citation>
    <scope>NUCLEOTIDE SEQUENCE</scope>
    <source>
        <strain evidence="1">AVDCRST_MAG33</strain>
    </source>
</reference>
<proteinExistence type="predicted"/>
<protein>
    <submittedName>
        <fullName evidence="1">Uncharacterized protein</fullName>
    </submittedName>
</protein>
<sequence>MLSDETDAVLGECGVGLIDDLGDQGVLLPRGEQSGTAGYGPGPKVLTLATALAPPAEGAGTDAHGAGDLGRRVAGVDGLEQPLTEIAGARGGHAFSLPQTVNLTTPRSESVNRTNGHCLP</sequence>
<evidence type="ECO:0000313" key="1">
    <source>
        <dbReference type="EMBL" id="CAA9577703.1"/>
    </source>
</evidence>
<name>A0A6J4VH05_9BACT</name>
<organism evidence="1">
    <name type="scientific">uncultured Thermomicrobiales bacterium</name>
    <dbReference type="NCBI Taxonomy" id="1645740"/>
    <lineage>
        <taxon>Bacteria</taxon>
        <taxon>Pseudomonadati</taxon>
        <taxon>Thermomicrobiota</taxon>
        <taxon>Thermomicrobia</taxon>
        <taxon>Thermomicrobiales</taxon>
        <taxon>environmental samples</taxon>
    </lineage>
</organism>